<dbReference type="GeneID" id="78233180"/>
<gene>
    <name evidence="2" type="ORF">N5580_06090</name>
</gene>
<dbReference type="InterPro" id="IPR049458">
    <property type="entry name" value="EpsG-like"/>
</dbReference>
<dbReference type="RefSeq" id="WP_120453292.1">
    <property type="nucleotide sequence ID" value="NZ_CP104758.1"/>
</dbReference>
<feature type="transmembrane region" description="Helical" evidence="1">
    <location>
        <begin position="205"/>
        <end position="232"/>
    </location>
</feature>
<feature type="transmembrane region" description="Helical" evidence="1">
    <location>
        <begin position="172"/>
        <end position="198"/>
    </location>
</feature>
<evidence type="ECO:0000313" key="2">
    <source>
        <dbReference type="EMBL" id="WBG92106.1"/>
    </source>
</evidence>
<keyword evidence="1" id="KW-0812">Transmembrane</keyword>
<name>A0AAJ5UAJ7_9GAMM</name>
<keyword evidence="1" id="KW-1133">Transmembrane helix</keyword>
<evidence type="ECO:0000256" key="1">
    <source>
        <dbReference type="SAM" id="Phobius"/>
    </source>
</evidence>
<organism evidence="2 3">
    <name type="scientific">Pantoea piersonii</name>
    <dbReference type="NCBI Taxonomy" id="2364647"/>
    <lineage>
        <taxon>Bacteria</taxon>
        <taxon>Pseudomonadati</taxon>
        <taxon>Pseudomonadota</taxon>
        <taxon>Gammaproteobacteria</taxon>
        <taxon>Enterobacterales</taxon>
        <taxon>Erwiniaceae</taxon>
        <taxon>Pantoea</taxon>
    </lineage>
</organism>
<dbReference type="AlphaFoldDB" id="A0AAJ5UAJ7"/>
<keyword evidence="1" id="KW-0472">Membrane</keyword>
<dbReference type="Proteomes" id="UP001211544">
    <property type="component" value="Chromosome"/>
</dbReference>
<evidence type="ECO:0000313" key="3">
    <source>
        <dbReference type="Proteomes" id="UP001211544"/>
    </source>
</evidence>
<feature type="transmembrane region" description="Helical" evidence="1">
    <location>
        <begin position="337"/>
        <end position="355"/>
    </location>
</feature>
<reference evidence="2 3" key="1">
    <citation type="journal article" date="2022" name="J Glob Antimicrob Resist">
        <title>First complete genome of a multidrug resistant strain of the novel human pathogen Kalamiella piersonii (GABEKP28) identified in human saliva.</title>
        <authorList>
            <person name="McDonagh F."/>
            <person name="Singh N.K."/>
            <person name="Venkateswaran K."/>
            <person name="Lonappan A.M."/>
            <person name="Hallahan B."/>
            <person name="Tuohy A."/>
            <person name="Burke L."/>
            <person name="Kovarova A."/>
            <person name="Miliotis G."/>
        </authorList>
    </citation>
    <scope>NUCLEOTIDE SEQUENCE [LARGE SCALE GENOMIC DNA]</scope>
    <source>
        <strain evidence="2 3">GABEKP28</strain>
    </source>
</reference>
<feature type="transmembrane region" description="Helical" evidence="1">
    <location>
        <begin position="30"/>
        <end position="51"/>
    </location>
</feature>
<dbReference type="EMBL" id="CP104758">
    <property type="protein sequence ID" value="WBG92106.1"/>
    <property type="molecule type" value="Genomic_DNA"/>
</dbReference>
<feature type="transmembrane region" description="Helical" evidence="1">
    <location>
        <begin position="6"/>
        <end position="21"/>
    </location>
</feature>
<feature type="transmembrane region" description="Helical" evidence="1">
    <location>
        <begin position="102"/>
        <end position="120"/>
    </location>
</feature>
<feature type="transmembrane region" description="Helical" evidence="1">
    <location>
        <begin position="149"/>
        <end position="166"/>
    </location>
</feature>
<feature type="transmembrane region" description="Helical" evidence="1">
    <location>
        <begin position="71"/>
        <end position="95"/>
    </location>
</feature>
<dbReference type="KEGG" id="kpie:N5580_06090"/>
<keyword evidence="3" id="KW-1185">Reference proteome</keyword>
<sequence length="378" mass="43236">MAPYWYISGFLLLISIVEILLKKDERTTHVLTYLLCIAAATLVVFGGIRGLGTGMDDYQYRSFFADFINRIQVNGFANTVAFFRYEPLIFVLAYLTTLFSHNADIFLFIFCLLAVTINAVFFKKMSPYPVLALALYSAHIFINKDMNQIRFGLSSALFLGVIWYIYQKRYLLALAFTLLSFFSHNTAVMVVTIVPFLFIRDSRWWPVAIILLSIPASKVGGTSFIALISSHLGSMGERAEGYSNETSNTGEGSIFSVSNLKNIMLVFIFVYFLLSNEIKKYNYQQYRLNYLLVLTFAIGGGVRIFFYNYSSGARLSNYLLQVEPIILASLVYQVRPMLKPAMFAMFAFFLVYYLYYNTISLKQAVVGYEVAKEFRLFH</sequence>
<dbReference type="Pfam" id="PF14897">
    <property type="entry name" value="EpsG"/>
    <property type="match status" value="1"/>
</dbReference>
<protein>
    <submittedName>
        <fullName evidence="2">EpsG family protein</fullName>
    </submittedName>
</protein>
<proteinExistence type="predicted"/>
<feature type="transmembrane region" description="Helical" evidence="1">
    <location>
        <begin position="286"/>
        <end position="306"/>
    </location>
</feature>
<accession>A0AAJ5UAJ7</accession>
<feature type="transmembrane region" description="Helical" evidence="1">
    <location>
        <begin position="252"/>
        <end position="274"/>
    </location>
</feature>